<comment type="cofactor">
    <cofactor evidence="17">
        <name>Mg(2+)</name>
        <dbReference type="ChEBI" id="CHEBI:18420"/>
    </cofactor>
</comment>
<dbReference type="GO" id="GO:0052855">
    <property type="term" value="F:ADP-dependent NAD(P)H-hydrate dehydratase activity"/>
    <property type="evidence" value="ECO:0007669"/>
    <property type="project" value="UniProtKB-UniRule"/>
</dbReference>
<sequence>MVTPAKLPHALYRAKQVQKLDRIAIQDFGIPGSLLMDRAGFTSFQAMRRQWPNARSIRILCGTGNNGGDGFVIARYAKCAGLDVEVFPMGDTSRLTGDARSAFDAMTSTGVAPQPFQTNSLEDAHVVVDALFGTGLDREITAPWSDAIAAINQSPGATLAVDIPSGLHADTGRILGCAVRADVTVTFIGLKQGMLTGEGRNLCGHLLFDDLGVPSETYRQFQSGVRRIDYDTERHLLPPRARSAHKGNFGHVLIVGGDTGFTGAVKMAGEAAARVGAGLVTIATRNTHASIIGLDRPELMCHGVETSADLQALLARATVLAIGPGLGQSPWAKAMLETSIETELPLIIDADGLNLLATSPHKLRNRRCGHILTPHPGEAARLLGHDTAAIQDDRFEAVRNLANNFGGTIVLKGSGTLIADEDGGLCLASDGNPGMASGGMGDVLTGIIAGLMAQGITTPHAARLGVCLHGRAADIAAQNGERGMLASDLMTPLRGLANPETHPMRTSEASP</sequence>
<protein>
    <recommendedName>
        <fullName evidence="19">Bifunctional NAD(P)H-hydrate repair enzyme</fullName>
    </recommendedName>
    <alternativeName>
        <fullName evidence="19">Nicotinamide nucleotide repair protein</fullName>
    </alternativeName>
    <domain>
        <recommendedName>
            <fullName evidence="19">ADP-dependent (S)-NAD(P)H-hydrate dehydratase</fullName>
            <ecNumber evidence="19">4.2.1.136</ecNumber>
        </recommendedName>
        <alternativeName>
            <fullName evidence="19">ADP-dependent NAD(P)HX dehydratase</fullName>
        </alternativeName>
    </domain>
    <domain>
        <recommendedName>
            <fullName evidence="19">NAD(P)H-hydrate epimerase</fullName>
            <ecNumber evidence="19">5.1.99.6</ecNumber>
        </recommendedName>
    </domain>
</protein>
<dbReference type="PROSITE" id="PS01050">
    <property type="entry name" value="YJEF_C_2"/>
    <property type="match status" value="1"/>
</dbReference>
<evidence type="ECO:0000256" key="8">
    <source>
        <dbReference type="ARBA" id="ARBA00022857"/>
    </source>
</evidence>
<feature type="domain" description="YjeF C-terminal" evidence="20">
    <location>
        <begin position="229"/>
        <end position="500"/>
    </location>
</feature>
<keyword evidence="9 18" id="KW-0630">Potassium</keyword>
<evidence type="ECO:0000256" key="16">
    <source>
        <dbReference type="ARBA" id="ARBA00049209"/>
    </source>
</evidence>
<feature type="binding site" evidence="17">
    <location>
        <position position="441"/>
    </location>
    <ligand>
        <name>AMP</name>
        <dbReference type="ChEBI" id="CHEBI:456215"/>
    </ligand>
</feature>
<dbReference type="InterPro" id="IPR029056">
    <property type="entry name" value="Ribokinase-like"/>
</dbReference>
<evidence type="ECO:0000256" key="11">
    <source>
        <dbReference type="ARBA" id="ARBA00023235"/>
    </source>
</evidence>
<reference evidence="22" key="1">
    <citation type="submission" date="2019-02" db="EMBL/GenBank/DDBJ databases">
        <authorList>
            <person name="Gruber-Vodicka R. H."/>
            <person name="Seah K. B. B."/>
        </authorList>
    </citation>
    <scope>NUCLEOTIDE SEQUENCE</scope>
    <source>
        <strain evidence="22">BECK_M7</strain>
    </source>
</reference>
<comment type="cofactor">
    <cofactor evidence="18 19">
        <name>K(+)</name>
        <dbReference type="ChEBI" id="CHEBI:29103"/>
    </cofactor>
    <text evidence="18 19">Binds 1 potassium ion per subunit.</text>
</comment>
<dbReference type="InterPro" id="IPR017953">
    <property type="entry name" value="Carbohydrate_kinase_pred_CS"/>
</dbReference>
<feature type="binding site" evidence="18">
    <location>
        <position position="162"/>
    </location>
    <ligand>
        <name>(6S)-NADPHX</name>
        <dbReference type="ChEBI" id="CHEBI:64076"/>
    </ligand>
</feature>
<keyword evidence="7 17" id="KW-0067">ATP-binding</keyword>
<dbReference type="Gene3D" id="3.40.1190.20">
    <property type="match status" value="1"/>
</dbReference>
<comment type="similarity">
    <text evidence="18">Belongs to the NnrE/AIBP family.</text>
</comment>
<feature type="binding site" evidence="18">
    <location>
        <begin position="65"/>
        <end position="69"/>
    </location>
    <ligand>
        <name>(6S)-NADPHX</name>
        <dbReference type="ChEBI" id="CHEBI:64076"/>
    </ligand>
</feature>
<feature type="binding site" evidence="17">
    <location>
        <begin position="412"/>
        <end position="416"/>
    </location>
    <ligand>
        <name>AMP</name>
        <dbReference type="ChEBI" id="CHEBI:456215"/>
    </ligand>
</feature>
<evidence type="ECO:0000256" key="19">
    <source>
        <dbReference type="PIRNR" id="PIRNR017184"/>
    </source>
</evidence>
<dbReference type="GO" id="GO:0005524">
    <property type="term" value="F:ATP binding"/>
    <property type="evidence" value="ECO:0007669"/>
    <property type="project" value="UniProtKB-UniRule"/>
</dbReference>
<dbReference type="PANTHER" id="PTHR12592:SF0">
    <property type="entry name" value="ATP-DEPENDENT (S)-NAD(P)H-HYDRATE DEHYDRATASE"/>
    <property type="match status" value="1"/>
</dbReference>
<evidence type="ECO:0000256" key="2">
    <source>
        <dbReference type="ARBA" id="ARBA00000909"/>
    </source>
</evidence>
<comment type="function">
    <text evidence="14 19">Bifunctional enzyme that catalyzes the epimerization of the S- and R-forms of NAD(P)HX and the dehydration of the S-form of NAD(P)HX at the expense of ADP, which is converted to AMP. This allows the repair of both epimers of NAD(P)HX, a damaged form of NAD(P)H that is a result of enzymatic or heat-dependent hydration.</text>
</comment>
<evidence type="ECO:0000256" key="1">
    <source>
        <dbReference type="ARBA" id="ARBA00000013"/>
    </source>
</evidence>
<gene>
    <name evidence="18" type="primary">nnrE</name>
    <name evidence="17" type="synonym">nnrD</name>
    <name evidence="22" type="ORF">BECKLFY1418B_GA0070995_11722</name>
</gene>
<dbReference type="SUPFAM" id="SSF64153">
    <property type="entry name" value="YjeF N-terminal domain-like"/>
    <property type="match status" value="1"/>
</dbReference>
<keyword evidence="12 17" id="KW-0456">Lyase</keyword>
<comment type="similarity">
    <text evidence="3 19">In the N-terminal section; belongs to the NnrE/AIBP family.</text>
</comment>
<dbReference type="InterPro" id="IPR036652">
    <property type="entry name" value="YjeF_N_dom_sf"/>
</dbReference>
<dbReference type="Pfam" id="PF01256">
    <property type="entry name" value="Carb_kinase"/>
    <property type="match status" value="1"/>
</dbReference>
<evidence type="ECO:0000259" key="20">
    <source>
        <dbReference type="PROSITE" id="PS51383"/>
    </source>
</evidence>
<evidence type="ECO:0000256" key="15">
    <source>
        <dbReference type="ARBA" id="ARBA00048238"/>
    </source>
</evidence>
<dbReference type="PROSITE" id="PS51385">
    <property type="entry name" value="YJEF_N"/>
    <property type="match status" value="1"/>
</dbReference>
<feature type="binding site" evidence="18">
    <location>
        <begin position="133"/>
        <end position="139"/>
    </location>
    <ligand>
        <name>(6S)-NADPHX</name>
        <dbReference type="ChEBI" id="CHEBI:64076"/>
    </ligand>
</feature>
<feature type="binding site" evidence="18">
    <location>
        <position position="129"/>
    </location>
    <ligand>
        <name>K(+)</name>
        <dbReference type="ChEBI" id="CHEBI:29103"/>
    </ligand>
</feature>
<comment type="similarity">
    <text evidence="17">Belongs to the NnrD/CARKD family.</text>
</comment>
<evidence type="ECO:0000256" key="14">
    <source>
        <dbReference type="ARBA" id="ARBA00025153"/>
    </source>
</evidence>
<feature type="domain" description="YjeF N-terminal" evidence="21">
    <location>
        <begin position="17"/>
        <end position="219"/>
    </location>
</feature>
<dbReference type="EC" id="5.1.99.6" evidence="19"/>
<comment type="catalytic activity">
    <reaction evidence="1 18 19">
        <text>(6R)-NADHX = (6S)-NADHX</text>
        <dbReference type="Rhea" id="RHEA:32215"/>
        <dbReference type="ChEBI" id="CHEBI:64074"/>
        <dbReference type="ChEBI" id="CHEBI:64075"/>
        <dbReference type="EC" id="5.1.99.6"/>
    </reaction>
</comment>
<evidence type="ECO:0000256" key="5">
    <source>
        <dbReference type="ARBA" id="ARBA00022723"/>
    </source>
</evidence>
<dbReference type="GO" id="GO:0046872">
    <property type="term" value="F:metal ion binding"/>
    <property type="evidence" value="ECO:0007669"/>
    <property type="project" value="UniProtKB-UniRule"/>
</dbReference>
<dbReference type="InterPro" id="IPR000631">
    <property type="entry name" value="CARKD"/>
</dbReference>
<evidence type="ECO:0000256" key="12">
    <source>
        <dbReference type="ARBA" id="ARBA00023239"/>
    </source>
</evidence>
<evidence type="ECO:0000256" key="17">
    <source>
        <dbReference type="HAMAP-Rule" id="MF_01965"/>
    </source>
</evidence>
<dbReference type="FunFam" id="3.40.50.10260:FF:000003">
    <property type="entry name" value="Multifunctional fusion protein"/>
    <property type="match status" value="1"/>
</dbReference>
<dbReference type="AlphaFoldDB" id="A0A450V5U8"/>
<dbReference type="InterPro" id="IPR030677">
    <property type="entry name" value="Nnr"/>
</dbReference>
<dbReference type="NCBIfam" id="TIGR00197">
    <property type="entry name" value="yjeF_nterm"/>
    <property type="match status" value="1"/>
</dbReference>
<comment type="catalytic activity">
    <reaction evidence="2 18 19">
        <text>(6R)-NADPHX = (6S)-NADPHX</text>
        <dbReference type="Rhea" id="RHEA:32227"/>
        <dbReference type="ChEBI" id="CHEBI:64076"/>
        <dbReference type="ChEBI" id="CHEBI:64077"/>
        <dbReference type="EC" id="5.1.99.6"/>
    </reaction>
</comment>
<comment type="function">
    <text evidence="18">Catalyzes the epimerization of the S- and R-forms of NAD(P)HX, a damaged form of NAD(P)H that is a result of enzymatic or heat-dependent hydration. This is a prerequisite for the S-specific NAD(P)H-hydrate dehydratase to allow the repair of both epimers of NAD(P)HX.</text>
</comment>
<organism evidence="22">
    <name type="scientific">Candidatus Kentrum sp. LFY</name>
    <dbReference type="NCBI Taxonomy" id="2126342"/>
    <lineage>
        <taxon>Bacteria</taxon>
        <taxon>Pseudomonadati</taxon>
        <taxon>Pseudomonadota</taxon>
        <taxon>Gammaproteobacteria</taxon>
        <taxon>Candidatus Kentrum</taxon>
    </lineage>
</organism>
<comment type="catalytic activity">
    <reaction evidence="16 17 19">
        <text>(6S)-NADPHX + ADP = AMP + phosphate + NADPH + H(+)</text>
        <dbReference type="Rhea" id="RHEA:32235"/>
        <dbReference type="ChEBI" id="CHEBI:15378"/>
        <dbReference type="ChEBI" id="CHEBI:43474"/>
        <dbReference type="ChEBI" id="CHEBI:57783"/>
        <dbReference type="ChEBI" id="CHEBI:64076"/>
        <dbReference type="ChEBI" id="CHEBI:456215"/>
        <dbReference type="ChEBI" id="CHEBI:456216"/>
        <dbReference type="EC" id="4.2.1.136"/>
    </reaction>
</comment>
<keyword evidence="5 18" id="KW-0479">Metal-binding</keyword>
<comment type="function">
    <text evidence="17">Catalyzes the dehydration of the S-form of NAD(P)HX at the expense of ADP, which is converted to AMP. Together with NAD(P)HX epimerase, which catalyzes the epimerization of the S- and R-forms, the enzyme allows the repair of both epimers of NAD(P)HX, a damaged form of NAD(P)H that is a result of enzymatic or heat-dependent hydration.</text>
</comment>
<evidence type="ECO:0000256" key="13">
    <source>
        <dbReference type="ARBA" id="ARBA00023268"/>
    </source>
</evidence>
<keyword evidence="6 17" id="KW-0547">Nucleotide-binding</keyword>
<feature type="binding site" evidence="17">
    <location>
        <position position="325"/>
    </location>
    <ligand>
        <name>(6S)-NADPHX</name>
        <dbReference type="ChEBI" id="CHEBI:64076"/>
    </ligand>
</feature>
<comment type="similarity">
    <text evidence="4 19">In the C-terminal section; belongs to the NnrD/CARKD family.</text>
</comment>
<name>A0A450V5U8_9GAMM</name>
<keyword evidence="13" id="KW-0511">Multifunctional enzyme</keyword>
<comment type="caution">
    <text evidence="18">Lacks conserved residue(s) required for the propagation of feature annotation.</text>
</comment>
<evidence type="ECO:0000256" key="6">
    <source>
        <dbReference type="ARBA" id="ARBA00022741"/>
    </source>
</evidence>
<dbReference type="Pfam" id="PF03853">
    <property type="entry name" value="YjeF_N"/>
    <property type="match status" value="1"/>
</dbReference>
<evidence type="ECO:0000256" key="10">
    <source>
        <dbReference type="ARBA" id="ARBA00023027"/>
    </source>
</evidence>
<evidence type="ECO:0000256" key="9">
    <source>
        <dbReference type="ARBA" id="ARBA00022958"/>
    </source>
</evidence>
<dbReference type="InterPro" id="IPR004443">
    <property type="entry name" value="YjeF_N_dom"/>
</dbReference>
<evidence type="ECO:0000256" key="18">
    <source>
        <dbReference type="HAMAP-Rule" id="MF_01966"/>
    </source>
</evidence>
<dbReference type="GO" id="GO:0052856">
    <property type="term" value="F:NAD(P)HX epimerase activity"/>
    <property type="evidence" value="ECO:0007669"/>
    <property type="project" value="UniProtKB-UniRule"/>
</dbReference>
<comment type="catalytic activity">
    <reaction evidence="15 17 19">
        <text>(6S)-NADHX + ADP = AMP + phosphate + NADH + H(+)</text>
        <dbReference type="Rhea" id="RHEA:32223"/>
        <dbReference type="ChEBI" id="CHEBI:15378"/>
        <dbReference type="ChEBI" id="CHEBI:43474"/>
        <dbReference type="ChEBI" id="CHEBI:57945"/>
        <dbReference type="ChEBI" id="CHEBI:64074"/>
        <dbReference type="ChEBI" id="CHEBI:456215"/>
        <dbReference type="ChEBI" id="CHEBI:456216"/>
        <dbReference type="EC" id="4.2.1.136"/>
    </reaction>
</comment>
<keyword evidence="8 17" id="KW-0521">NADP</keyword>
<keyword evidence="11 18" id="KW-0413">Isomerase</keyword>
<evidence type="ECO:0000259" key="21">
    <source>
        <dbReference type="PROSITE" id="PS51385"/>
    </source>
</evidence>
<proteinExistence type="inferred from homology"/>
<dbReference type="EC" id="4.2.1.136" evidence="19"/>
<feature type="binding site" evidence="17">
    <location>
        <position position="264"/>
    </location>
    <ligand>
        <name>(6S)-NADPHX</name>
        <dbReference type="ChEBI" id="CHEBI:64076"/>
    </ligand>
</feature>
<dbReference type="PANTHER" id="PTHR12592">
    <property type="entry name" value="ATP-DEPENDENT (S)-NAD(P)H-HYDRATE DEHYDRATASE FAMILY MEMBER"/>
    <property type="match status" value="1"/>
</dbReference>
<evidence type="ECO:0000256" key="4">
    <source>
        <dbReference type="ARBA" id="ARBA00009524"/>
    </source>
</evidence>
<dbReference type="HAMAP" id="MF_01966">
    <property type="entry name" value="NADHX_epimerase"/>
    <property type="match status" value="1"/>
</dbReference>
<evidence type="ECO:0000256" key="3">
    <source>
        <dbReference type="ARBA" id="ARBA00006001"/>
    </source>
</evidence>
<dbReference type="PROSITE" id="PS51383">
    <property type="entry name" value="YJEF_C_3"/>
    <property type="match status" value="1"/>
</dbReference>
<dbReference type="HAMAP" id="MF_01965">
    <property type="entry name" value="NADHX_dehydratase"/>
    <property type="match status" value="1"/>
</dbReference>
<keyword evidence="10 17" id="KW-0520">NAD</keyword>
<dbReference type="GO" id="GO:0110051">
    <property type="term" value="P:metabolite repair"/>
    <property type="evidence" value="ECO:0007669"/>
    <property type="project" value="TreeGrafter"/>
</dbReference>
<comment type="subunit">
    <text evidence="17">Homotetramer.</text>
</comment>
<dbReference type="CDD" id="cd01171">
    <property type="entry name" value="YXKO-related"/>
    <property type="match status" value="1"/>
</dbReference>
<feature type="binding site" evidence="17">
    <location>
        <position position="442"/>
    </location>
    <ligand>
        <name>(6S)-NADPHX</name>
        <dbReference type="ChEBI" id="CHEBI:64076"/>
    </ligand>
</feature>
<dbReference type="SUPFAM" id="SSF53613">
    <property type="entry name" value="Ribokinase-like"/>
    <property type="match status" value="1"/>
</dbReference>
<dbReference type="Gene3D" id="3.40.50.10260">
    <property type="entry name" value="YjeF N-terminal domain"/>
    <property type="match status" value="1"/>
</dbReference>
<dbReference type="EMBL" id="CAADFF010000172">
    <property type="protein sequence ID" value="VFK00158.1"/>
    <property type="molecule type" value="Genomic_DNA"/>
</dbReference>
<dbReference type="PIRSF" id="PIRSF017184">
    <property type="entry name" value="Nnr"/>
    <property type="match status" value="1"/>
</dbReference>
<feature type="binding site" evidence="17">
    <location>
        <position position="375"/>
    </location>
    <ligand>
        <name>(6S)-NADPHX</name>
        <dbReference type="ChEBI" id="CHEBI:64076"/>
    </ligand>
</feature>
<dbReference type="GO" id="GO:0046496">
    <property type="term" value="P:nicotinamide nucleotide metabolic process"/>
    <property type="evidence" value="ECO:0007669"/>
    <property type="project" value="UniProtKB-UniRule"/>
</dbReference>
<accession>A0A450V5U8</accession>
<feature type="binding site" evidence="18">
    <location>
        <position position="66"/>
    </location>
    <ligand>
        <name>K(+)</name>
        <dbReference type="ChEBI" id="CHEBI:29103"/>
    </ligand>
</feature>
<dbReference type="NCBIfam" id="TIGR00196">
    <property type="entry name" value="yjeF_cterm"/>
    <property type="match status" value="1"/>
</dbReference>
<feature type="binding site" evidence="18">
    <location>
        <position position="165"/>
    </location>
    <ligand>
        <name>K(+)</name>
        <dbReference type="ChEBI" id="CHEBI:29103"/>
    </ligand>
</feature>
<evidence type="ECO:0000313" key="22">
    <source>
        <dbReference type="EMBL" id="VFK00158.1"/>
    </source>
</evidence>
<evidence type="ECO:0000256" key="7">
    <source>
        <dbReference type="ARBA" id="ARBA00022840"/>
    </source>
</evidence>